<dbReference type="SUPFAM" id="SSF50486">
    <property type="entry name" value="FMT C-terminal domain-like"/>
    <property type="match status" value="1"/>
</dbReference>
<dbReference type="EMBL" id="JAACNH010000006">
    <property type="protein sequence ID" value="KAG8440753.1"/>
    <property type="molecule type" value="Genomic_DNA"/>
</dbReference>
<feature type="domain" description="Formyl transferase N-terminal" evidence="11">
    <location>
        <begin position="97"/>
        <end position="200"/>
    </location>
</feature>
<feature type="domain" description="Formyl transferase C-terminal" evidence="12">
    <location>
        <begin position="223"/>
        <end position="325"/>
    </location>
</feature>
<keyword evidence="5" id="KW-0808">Transferase</keyword>
<dbReference type="EC" id="2.1.2.9" evidence="3"/>
<dbReference type="Proteomes" id="UP000812440">
    <property type="component" value="Chromosome 3"/>
</dbReference>
<keyword evidence="14" id="KW-1185">Reference proteome</keyword>
<evidence type="ECO:0000259" key="11">
    <source>
        <dbReference type="Pfam" id="PF00551"/>
    </source>
</evidence>
<dbReference type="CDD" id="cd08646">
    <property type="entry name" value="FMT_core_Met-tRNA-FMT_N"/>
    <property type="match status" value="1"/>
</dbReference>
<evidence type="ECO:0000256" key="3">
    <source>
        <dbReference type="ARBA" id="ARBA00012261"/>
    </source>
</evidence>
<evidence type="ECO:0000256" key="8">
    <source>
        <dbReference type="ARBA" id="ARBA00023128"/>
    </source>
</evidence>
<proteinExistence type="inferred from homology"/>
<dbReference type="InterPro" id="IPR005794">
    <property type="entry name" value="Fmt"/>
</dbReference>
<protein>
    <recommendedName>
        <fullName evidence="4">Methionyl-tRNA formyltransferase, mitochondrial</fullName>
        <ecNumber evidence="3">2.1.2.9</ecNumber>
    </recommendedName>
</protein>
<comment type="caution">
    <text evidence="13">The sequence shown here is derived from an EMBL/GenBank/DDBJ whole genome shotgun (WGS) entry which is preliminary data.</text>
</comment>
<evidence type="ECO:0000256" key="7">
    <source>
        <dbReference type="ARBA" id="ARBA00022946"/>
    </source>
</evidence>
<dbReference type="GO" id="GO:0004479">
    <property type="term" value="F:methionyl-tRNA formyltransferase activity"/>
    <property type="evidence" value="ECO:0007669"/>
    <property type="project" value="UniProtKB-EC"/>
</dbReference>
<evidence type="ECO:0000256" key="6">
    <source>
        <dbReference type="ARBA" id="ARBA00022917"/>
    </source>
</evidence>
<dbReference type="OrthoDB" id="10268103at2759"/>
<dbReference type="Pfam" id="PF00551">
    <property type="entry name" value="Formyl_trans_N"/>
    <property type="match status" value="1"/>
</dbReference>
<evidence type="ECO:0000256" key="2">
    <source>
        <dbReference type="ARBA" id="ARBA00010699"/>
    </source>
</evidence>
<dbReference type="Gene3D" id="3.40.50.12230">
    <property type="match status" value="1"/>
</dbReference>
<accession>A0A8T2JAP8</accession>
<evidence type="ECO:0000256" key="1">
    <source>
        <dbReference type="ARBA" id="ARBA00004173"/>
    </source>
</evidence>
<dbReference type="PANTHER" id="PTHR11138:SF5">
    <property type="entry name" value="METHIONYL-TRNA FORMYLTRANSFERASE, MITOCHONDRIAL"/>
    <property type="match status" value="1"/>
</dbReference>
<dbReference type="InterPro" id="IPR041711">
    <property type="entry name" value="Met-tRNA-FMT_N"/>
</dbReference>
<dbReference type="InterPro" id="IPR011034">
    <property type="entry name" value="Formyl_transferase-like_C_sf"/>
</dbReference>
<evidence type="ECO:0000313" key="14">
    <source>
        <dbReference type="Proteomes" id="UP000812440"/>
    </source>
</evidence>
<comment type="function">
    <text evidence="10">Methionyl-tRNA formyltransferase that formylates methionyl-tRNA in mitochondria and is crucial for translation initiation.</text>
</comment>
<keyword evidence="6" id="KW-0648">Protein biosynthesis</keyword>
<evidence type="ECO:0000259" key="12">
    <source>
        <dbReference type="Pfam" id="PF02911"/>
    </source>
</evidence>
<keyword evidence="8" id="KW-0496">Mitochondrion</keyword>
<comment type="catalytic activity">
    <reaction evidence="9">
        <text>L-methionyl-tRNA(fMet) + (6R)-10-formyltetrahydrofolate = N-formyl-L-methionyl-tRNA(fMet) + (6S)-5,6,7,8-tetrahydrofolate + H(+)</text>
        <dbReference type="Rhea" id="RHEA:24380"/>
        <dbReference type="Rhea" id="RHEA-COMP:9952"/>
        <dbReference type="Rhea" id="RHEA-COMP:9953"/>
        <dbReference type="ChEBI" id="CHEBI:15378"/>
        <dbReference type="ChEBI" id="CHEBI:57453"/>
        <dbReference type="ChEBI" id="CHEBI:78530"/>
        <dbReference type="ChEBI" id="CHEBI:78844"/>
        <dbReference type="ChEBI" id="CHEBI:195366"/>
        <dbReference type="EC" id="2.1.2.9"/>
    </reaction>
    <physiologicalReaction direction="left-to-right" evidence="9">
        <dbReference type="Rhea" id="RHEA:24381"/>
    </physiologicalReaction>
</comment>
<dbReference type="InterPro" id="IPR005793">
    <property type="entry name" value="Formyl_trans_C"/>
</dbReference>
<dbReference type="NCBIfam" id="TIGR00460">
    <property type="entry name" value="fmt"/>
    <property type="match status" value="1"/>
</dbReference>
<dbReference type="InterPro" id="IPR002376">
    <property type="entry name" value="Formyl_transf_N"/>
</dbReference>
<dbReference type="AlphaFoldDB" id="A0A8T2JAP8"/>
<dbReference type="PANTHER" id="PTHR11138">
    <property type="entry name" value="METHIONYL-TRNA FORMYLTRANSFERASE"/>
    <property type="match status" value="1"/>
</dbReference>
<dbReference type="FunFam" id="3.40.50.12230:FF:000003">
    <property type="entry name" value="methionyl-tRNA formyltransferase, mitochondrial"/>
    <property type="match status" value="1"/>
</dbReference>
<dbReference type="SUPFAM" id="SSF53328">
    <property type="entry name" value="Formyltransferase"/>
    <property type="match status" value="1"/>
</dbReference>
<name>A0A8T2JAP8_9PIPI</name>
<dbReference type="GO" id="GO:0005739">
    <property type="term" value="C:mitochondrion"/>
    <property type="evidence" value="ECO:0007669"/>
    <property type="project" value="UniProtKB-SubCell"/>
</dbReference>
<keyword evidence="7" id="KW-0809">Transit peptide</keyword>
<evidence type="ECO:0000256" key="10">
    <source>
        <dbReference type="ARBA" id="ARBA00057846"/>
    </source>
</evidence>
<dbReference type="InterPro" id="IPR036477">
    <property type="entry name" value="Formyl_transf_N_sf"/>
</dbReference>
<dbReference type="Pfam" id="PF02911">
    <property type="entry name" value="Formyl_trans_C"/>
    <property type="match status" value="1"/>
</dbReference>
<evidence type="ECO:0000313" key="13">
    <source>
        <dbReference type="EMBL" id="KAG8440753.1"/>
    </source>
</evidence>
<gene>
    <name evidence="13" type="ORF">GDO86_006481</name>
</gene>
<evidence type="ECO:0000256" key="4">
    <source>
        <dbReference type="ARBA" id="ARBA00014185"/>
    </source>
</evidence>
<organism evidence="13 14">
    <name type="scientific">Hymenochirus boettgeri</name>
    <name type="common">Congo dwarf clawed frog</name>
    <dbReference type="NCBI Taxonomy" id="247094"/>
    <lineage>
        <taxon>Eukaryota</taxon>
        <taxon>Metazoa</taxon>
        <taxon>Chordata</taxon>
        <taxon>Craniata</taxon>
        <taxon>Vertebrata</taxon>
        <taxon>Euteleostomi</taxon>
        <taxon>Amphibia</taxon>
        <taxon>Batrachia</taxon>
        <taxon>Anura</taxon>
        <taxon>Pipoidea</taxon>
        <taxon>Pipidae</taxon>
        <taxon>Pipinae</taxon>
        <taxon>Hymenochirus</taxon>
    </lineage>
</organism>
<evidence type="ECO:0000256" key="9">
    <source>
        <dbReference type="ARBA" id="ARBA00052555"/>
    </source>
</evidence>
<reference evidence="13" key="1">
    <citation type="thesis" date="2020" institute="ProQuest LLC" country="789 East Eisenhower Parkway, Ann Arbor, MI, USA">
        <title>Comparative Genomics and Chromosome Evolution.</title>
        <authorList>
            <person name="Mudd A.B."/>
        </authorList>
    </citation>
    <scope>NUCLEOTIDE SEQUENCE</scope>
    <source>
        <strain evidence="13">Female2</strain>
        <tissue evidence="13">Blood</tissue>
    </source>
</reference>
<comment type="subcellular location">
    <subcellularLocation>
        <location evidence="1">Mitochondrion</location>
    </subcellularLocation>
</comment>
<comment type="similarity">
    <text evidence="2">Belongs to the Fmt family.</text>
</comment>
<evidence type="ECO:0000256" key="5">
    <source>
        <dbReference type="ARBA" id="ARBA00022679"/>
    </source>
</evidence>
<sequence length="360" mass="40951">MYSVIRLYTETHKAPNNEQCEEAQPPWNVMFFGTDDFALESLKILNQFSKKTYNPVVGRLEVVTLPAQVPKGLPVKNYAEQQGIPVHVWPSTGQCDQFDVGVVASFGRLLSEDLILKFPYGILNVHPSCLPKFRGPAPIVHTILNGDKKTGVTIMQIRPKRFDVGPIVMQEMYPVPLRCTAKELEAVLSKHGAEMLISVLNNLPWYLRHSTQQPKEGVTFAPKITASMSCIKWEEQSAEQIVRLERAVGFLMPLQAVWMGSPIKLRNFVEVPDFDNISDTASLPGCLRYHRASQRLLVRCKDGWVGVGTIILKKKLSATDFYNGYLHHWFVQKSTMQQDECRFHTLCLQPKTKKKQRREV</sequence>